<dbReference type="Gene3D" id="3.10.180.10">
    <property type="entry name" value="2,3-Dihydroxybiphenyl 1,2-Dioxygenase, domain 1"/>
    <property type="match status" value="1"/>
</dbReference>
<accession>A0A7Y6A5V9</accession>
<gene>
    <name evidence="2" type="ORF">HP550_20540</name>
</gene>
<proteinExistence type="predicted"/>
<reference evidence="2 3" key="1">
    <citation type="submission" date="2020-05" db="EMBL/GenBank/DDBJ databases">
        <title>Genome Sequencing of Type Strains.</title>
        <authorList>
            <person name="Lemaire J.F."/>
            <person name="Inderbitzin P."/>
            <person name="Gregorio O.A."/>
            <person name="Collins S.B."/>
            <person name="Wespe N."/>
            <person name="Knight-Connoni V."/>
        </authorList>
    </citation>
    <scope>NUCLEOTIDE SEQUENCE [LARGE SCALE GENOMIC DNA]</scope>
    <source>
        <strain evidence="2 3">ATCC 25174</strain>
    </source>
</reference>
<evidence type="ECO:0000313" key="2">
    <source>
        <dbReference type="EMBL" id="NUU19638.1"/>
    </source>
</evidence>
<dbReference type="Proteomes" id="UP000565724">
    <property type="component" value="Unassembled WGS sequence"/>
</dbReference>
<comment type="caution">
    <text evidence="2">The sequence shown here is derived from an EMBL/GenBank/DDBJ whole genome shotgun (WGS) entry which is preliminary data.</text>
</comment>
<evidence type="ECO:0000259" key="1">
    <source>
        <dbReference type="PROSITE" id="PS51819"/>
    </source>
</evidence>
<dbReference type="InterPro" id="IPR037523">
    <property type="entry name" value="VOC_core"/>
</dbReference>
<dbReference type="RefSeq" id="WP_175349553.1">
    <property type="nucleotide sequence ID" value="NZ_JABMCI010000071.1"/>
</dbReference>
<dbReference type="Pfam" id="PF18029">
    <property type="entry name" value="Glyoxalase_6"/>
    <property type="match status" value="1"/>
</dbReference>
<keyword evidence="3" id="KW-1185">Reference proteome</keyword>
<name>A0A7Y6A5V9_9CELL</name>
<dbReference type="AlphaFoldDB" id="A0A7Y6A5V9"/>
<dbReference type="PROSITE" id="PS51819">
    <property type="entry name" value="VOC"/>
    <property type="match status" value="1"/>
</dbReference>
<sequence length="144" mass="15116">MSGESPQHDLPAETPVLSVMLAVPDAGAAARWYAQAVGATTLWDLGSVVGLSIAGAPFFLGQPEGNGWDTPAGLGGRTVRVEIFVDDPDRLIARAVAAGADGSVDEIRDHESPWGTHRQGGFIDPFGHLWLVGDRSPLAAHPDR</sequence>
<dbReference type="InterPro" id="IPR041581">
    <property type="entry name" value="Glyoxalase_6"/>
</dbReference>
<feature type="domain" description="VOC" evidence="1">
    <location>
        <begin position="15"/>
        <end position="135"/>
    </location>
</feature>
<organism evidence="2 3">
    <name type="scientific">Cellulomonas humilata</name>
    <dbReference type="NCBI Taxonomy" id="144055"/>
    <lineage>
        <taxon>Bacteria</taxon>
        <taxon>Bacillati</taxon>
        <taxon>Actinomycetota</taxon>
        <taxon>Actinomycetes</taxon>
        <taxon>Micrococcales</taxon>
        <taxon>Cellulomonadaceae</taxon>
        <taxon>Cellulomonas</taxon>
    </lineage>
</organism>
<evidence type="ECO:0000313" key="3">
    <source>
        <dbReference type="Proteomes" id="UP000565724"/>
    </source>
</evidence>
<dbReference type="InterPro" id="IPR029068">
    <property type="entry name" value="Glyas_Bleomycin-R_OHBP_Dase"/>
</dbReference>
<protein>
    <recommendedName>
        <fullName evidence="1">VOC domain-containing protein</fullName>
    </recommendedName>
</protein>
<dbReference type="SUPFAM" id="SSF54593">
    <property type="entry name" value="Glyoxalase/Bleomycin resistance protein/Dihydroxybiphenyl dioxygenase"/>
    <property type="match status" value="1"/>
</dbReference>
<dbReference type="EMBL" id="JABMCI010000071">
    <property type="protein sequence ID" value="NUU19638.1"/>
    <property type="molecule type" value="Genomic_DNA"/>
</dbReference>